<name>A0A947GGU6_9CYAN</name>
<keyword evidence="2" id="KW-0472">Membrane</keyword>
<proteinExistence type="inferred from homology"/>
<comment type="caution">
    <text evidence="4">The sequence shown here is derived from an EMBL/GenBank/DDBJ whole genome shotgun (WGS) entry which is preliminary data.</text>
</comment>
<dbReference type="SUPFAM" id="SSF103481">
    <property type="entry name" value="Multidrug resistance efflux transporter EmrE"/>
    <property type="match status" value="2"/>
</dbReference>
<dbReference type="AlphaFoldDB" id="A0A947GGU6"/>
<feature type="transmembrane region" description="Helical" evidence="2">
    <location>
        <begin position="53"/>
        <end position="73"/>
    </location>
</feature>
<dbReference type="RefSeq" id="WP_215607630.1">
    <property type="nucleotide sequence ID" value="NZ_JADOES010000005.1"/>
</dbReference>
<feature type="transmembrane region" description="Helical" evidence="2">
    <location>
        <begin position="247"/>
        <end position="265"/>
    </location>
</feature>
<keyword evidence="5" id="KW-1185">Reference proteome</keyword>
<evidence type="ECO:0000259" key="3">
    <source>
        <dbReference type="Pfam" id="PF00892"/>
    </source>
</evidence>
<feature type="domain" description="EamA" evidence="3">
    <location>
        <begin position="54"/>
        <end position="166"/>
    </location>
</feature>
<dbReference type="Pfam" id="PF00892">
    <property type="entry name" value="EamA"/>
    <property type="match status" value="2"/>
</dbReference>
<feature type="transmembrane region" description="Helical" evidence="2">
    <location>
        <begin position="272"/>
        <end position="297"/>
    </location>
</feature>
<keyword evidence="2" id="KW-0812">Transmembrane</keyword>
<evidence type="ECO:0000313" key="5">
    <source>
        <dbReference type="Proteomes" id="UP000717364"/>
    </source>
</evidence>
<organism evidence="4 5">
    <name type="scientific">Leptothoe spongobia TAU-MAC 1115</name>
    <dbReference type="NCBI Taxonomy" id="1967444"/>
    <lineage>
        <taxon>Bacteria</taxon>
        <taxon>Bacillati</taxon>
        <taxon>Cyanobacteriota</taxon>
        <taxon>Cyanophyceae</taxon>
        <taxon>Nodosilineales</taxon>
        <taxon>Cymatolegaceae</taxon>
        <taxon>Leptothoe</taxon>
        <taxon>Leptothoe spongobia</taxon>
    </lineage>
</organism>
<feature type="transmembrane region" description="Helical" evidence="2">
    <location>
        <begin position="122"/>
        <end position="143"/>
    </location>
</feature>
<evidence type="ECO:0000313" key="4">
    <source>
        <dbReference type="EMBL" id="MBT9314559.1"/>
    </source>
</evidence>
<feature type="transmembrane region" description="Helical" evidence="2">
    <location>
        <begin position="214"/>
        <end position="235"/>
    </location>
</feature>
<dbReference type="InterPro" id="IPR037185">
    <property type="entry name" value="EmrE-like"/>
</dbReference>
<dbReference type="Gene3D" id="1.10.3730.20">
    <property type="match status" value="2"/>
</dbReference>
<dbReference type="Proteomes" id="UP000717364">
    <property type="component" value="Unassembled WGS sequence"/>
</dbReference>
<protein>
    <submittedName>
        <fullName evidence="4">DMT family transporter</fullName>
    </submittedName>
</protein>
<dbReference type="GO" id="GO:0016020">
    <property type="term" value="C:membrane"/>
    <property type="evidence" value="ECO:0007669"/>
    <property type="project" value="InterPro"/>
</dbReference>
<feature type="transmembrane region" description="Helical" evidence="2">
    <location>
        <begin position="179"/>
        <end position="202"/>
    </location>
</feature>
<dbReference type="PANTHER" id="PTHR22911:SF137">
    <property type="entry name" value="SOLUTE CARRIER FAMILY 35 MEMBER G2-RELATED"/>
    <property type="match status" value="1"/>
</dbReference>
<dbReference type="PANTHER" id="PTHR22911">
    <property type="entry name" value="ACYL-MALONYL CONDENSING ENZYME-RELATED"/>
    <property type="match status" value="1"/>
</dbReference>
<dbReference type="EMBL" id="JADOES010000005">
    <property type="protein sequence ID" value="MBT9314559.1"/>
    <property type="molecule type" value="Genomic_DNA"/>
</dbReference>
<reference evidence="4" key="2">
    <citation type="journal article" date="2021" name="Mar. Drugs">
        <title>Genome Reduction and Secondary Metabolism of the Marine Sponge-Associated Cyanobacterium Leptothoe.</title>
        <authorList>
            <person name="Konstantinou D."/>
            <person name="Popin R.V."/>
            <person name="Fewer D.P."/>
            <person name="Sivonen K."/>
            <person name="Gkelis S."/>
        </authorList>
    </citation>
    <scope>NUCLEOTIDE SEQUENCE</scope>
    <source>
        <strain evidence="4">TAU-MAC 1115</strain>
    </source>
</reference>
<sequence length="327" mass="34790">MTPLRSTKLWGIGLVLLSALGLSIQNVVLRLFFTESQLFGQIPFGGFVTPRLSNVVLLLAIRMSVMTLLLAGLTPWLYPKTFRVLSALPKTPKLLGSVVASGVCLFFGLVLLYTALSQVATGVAIATFFIYPAITVLLAWLFFRQAPPNYQLWLMGVIFIGVVLTSLNPSATPAGNPLLGGICALGAGLGLGLYGIVAELSLKGQPPHSGLHPVPFSLCIFTLVAILASLMLLFLQETTIAPMVWPPVLGMTLFSAILTLMAYVLNNSGIGLIGASLTALLSASAPVLTALFAWWILQEELQQQQIIGIGLVTVGVAMLSLKSRKSD</sequence>
<gene>
    <name evidence="4" type="ORF">IXB50_03870</name>
</gene>
<feature type="transmembrane region" description="Helical" evidence="2">
    <location>
        <begin position="12"/>
        <end position="33"/>
    </location>
</feature>
<accession>A0A947GGU6</accession>
<feature type="transmembrane region" description="Helical" evidence="2">
    <location>
        <begin position="150"/>
        <end position="167"/>
    </location>
</feature>
<reference evidence="4" key="1">
    <citation type="submission" date="2020-11" db="EMBL/GenBank/DDBJ databases">
        <authorList>
            <person name="Konstantinou D."/>
            <person name="Gkelis S."/>
            <person name="Popin R."/>
            <person name="Fewer D."/>
            <person name="Sivonen K."/>
        </authorList>
    </citation>
    <scope>NUCLEOTIDE SEQUENCE</scope>
    <source>
        <strain evidence="4">TAU-MAC 1115</strain>
    </source>
</reference>
<feature type="domain" description="EamA" evidence="3">
    <location>
        <begin position="179"/>
        <end position="320"/>
    </location>
</feature>
<keyword evidence="2" id="KW-1133">Transmembrane helix</keyword>
<feature type="transmembrane region" description="Helical" evidence="2">
    <location>
        <begin position="303"/>
        <end position="321"/>
    </location>
</feature>
<feature type="transmembrane region" description="Helical" evidence="2">
    <location>
        <begin position="94"/>
        <end position="116"/>
    </location>
</feature>
<dbReference type="InterPro" id="IPR000620">
    <property type="entry name" value="EamA_dom"/>
</dbReference>
<comment type="similarity">
    <text evidence="1">Belongs to the EamA transporter family.</text>
</comment>
<evidence type="ECO:0000256" key="2">
    <source>
        <dbReference type="SAM" id="Phobius"/>
    </source>
</evidence>
<evidence type="ECO:0000256" key="1">
    <source>
        <dbReference type="ARBA" id="ARBA00007362"/>
    </source>
</evidence>